<dbReference type="EMBL" id="VMRJ01000005">
    <property type="protein sequence ID" value="TVT38602.1"/>
    <property type="molecule type" value="Genomic_DNA"/>
</dbReference>
<accession>A0A558BQ35</accession>
<gene>
    <name evidence="2" type="ORF">FNT36_20695</name>
</gene>
<organism evidence="2 3">
    <name type="scientific">Hymenobacter setariae</name>
    <dbReference type="NCBI Taxonomy" id="2594794"/>
    <lineage>
        <taxon>Bacteria</taxon>
        <taxon>Pseudomonadati</taxon>
        <taxon>Bacteroidota</taxon>
        <taxon>Cytophagia</taxon>
        <taxon>Cytophagales</taxon>
        <taxon>Hymenobacteraceae</taxon>
        <taxon>Hymenobacter</taxon>
    </lineage>
</organism>
<keyword evidence="3" id="KW-1185">Reference proteome</keyword>
<evidence type="ECO:0000256" key="1">
    <source>
        <dbReference type="SAM" id="MobiDB-lite"/>
    </source>
</evidence>
<dbReference type="OrthoDB" id="9554129at2"/>
<evidence type="ECO:0000313" key="3">
    <source>
        <dbReference type="Proteomes" id="UP000317624"/>
    </source>
</evidence>
<proteinExistence type="predicted"/>
<protein>
    <submittedName>
        <fullName evidence="2">Uncharacterized protein</fullName>
    </submittedName>
</protein>
<reference evidence="2 3" key="1">
    <citation type="submission" date="2019-07" db="EMBL/GenBank/DDBJ databases">
        <title>Hymenobacter sp. straun FUR1 Genome sequencing and assembly.</title>
        <authorList>
            <person name="Chhetri G."/>
        </authorList>
    </citation>
    <scope>NUCLEOTIDE SEQUENCE [LARGE SCALE GENOMIC DNA]</scope>
    <source>
        <strain evidence="2 3">Fur1</strain>
    </source>
</reference>
<comment type="caution">
    <text evidence="2">The sequence shown here is derived from an EMBL/GenBank/DDBJ whole genome shotgun (WGS) entry which is preliminary data.</text>
</comment>
<dbReference type="AlphaFoldDB" id="A0A558BQ35"/>
<dbReference type="Proteomes" id="UP000317624">
    <property type="component" value="Unassembled WGS sequence"/>
</dbReference>
<sequence>MTDREISYAKMARQLYRVLTDQRPQWEARNPAAVADFEQLNAYLQAIDEVASRQGGQGSAEYSDARDRAEHAAEEAAGRLVRGLRALQGTVPNPAIAKAASYTPDQLDPLHGPDLLAALNEIASAADGVRPLLANNGVTDEHVDALTAAIDLYTPLSEVPSSNQSQGGQLSGTARELTKNLRGLVQRFDQLIDSLREEIPGLAERYDDARSADANYVPSATGPREGGDGSEGGVGREVAGSAFGPEAKPFQ</sequence>
<dbReference type="RefSeq" id="WP_144851637.1">
    <property type="nucleotide sequence ID" value="NZ_VMRJ01000005.1"/>
</dbReference>
<feature type="region of interest" description="Disordered" evidence="1">
    <location>
        <begin position="206"/>
        <end position="251"/>
    </location>
</feature>
<evidence type="ECO:0000313" key="2">
    <source>
        <dbReference type="EMBL" id="TVT38602.1"/>
    </source>
</evidence>
<name>A0A558BQ35_9BACT</name>